<dbReference type="FunFam" id="1.10.287.70:FF:000015">
    <property type="entry name" value="Calcium-activated potassium channel subunit alpha-1 isoform X7"/>
    <property type="match status" value="1"/>
</dbReference>
<evidence type="ECO:0000256" key="11">
    <source>
        <dbReference type="ARBA" id="ARBA00022882"/>
    </source>
</evidence>
<keyword evidence="12" id="KW-0630">Potassium</keyword>
<dbReference type="PANTHER" id="PTHR10027">
    <property type="entry name" value="CALCIUM-ACTIVATED POTASSIUM CHANNEL ALPHA CHAIN"/>
    <property type="match status" value="1"/>
</dbReference>
<keyword evidence="8" id="KW-0631">Potassium channel</keyword>
<keyword evidence="5" id="KW-0597">Phosphoprotein</keyword>
<dbReference type="Pfam" id="PF00520">
    <property type="entry name" value="Ion_trans"/>
    <property type="match status" value="1"/>
</dbReference>
<dbReference type="Gene3D" id="3.40.50.720">
    <property type="entry name" value="NAD(P)-binding Rossmann-like Domain"/>
    <property type="match status" value="2"/>
</dbReference>
<dbReference type="SUPFAM" id="SSF81324">
    <property type="entry name" value="Voltage-gated potassium channels"/>
    <property type="match status" value="1"/>
</dbReference>
<evidence type="ECO:0000256" key="20">
    <source>
        <dbReference type="SAM" id="MobiDB-lite"/>
    </source>
</evidence>
<organism evidence="24 25">
    <name type="scientific">Dermatophagoides farinae</name>
    <name type="common">American house dust mite</name>
    <dbReference type="NCBI Taxonomy" id="6954"/>
    <lineage>
        <taxon>Eukaryota</taxon>
        <taxon>Metazoa</taxon>
        <taxon>Ecdysozoa</taxon>
        <taxon>Arthropoda</taxon>
        <taxon>Chelicerata</taxon>
        <taxon>Arachnida</taxon>
        <taxon>Acari</taxon>
        <taxon>Acariformes</taxon>
        <taxon>Sarcoptiformes</taxon>
        <taxon>Astigmata</taxon>
        <taxon>Psoroptidia</taxon>
        <taxon>Analgoidea</taxon>
        <taxon>Pyroglyphidae</taxon>
        <taxon>Dermatophagoidinae</taxon>
        <taxon>Dermatophagoides</taxon>
    </lineage>
</organism>
<evidence type="ECO:0000256" key="4">
    <source>
        <dbReference type="ARBA" id="ARBA00022538"/>
    </source>
</evidence>
<evidence type="ECO:0000256" key="9">
    <source>
        <dbReference type="ARBA" id="ARBA00022837"/>
    </source>
</evidence>
<dbReference type="FunFam" id="3.40.50.720:FF:000005">
    <property type="entry name" value="calcium-activated potassium channel subunit alpha-1 isoform X6"/>
    <property type="match status" value="1"/>
</dbReference>
<evidence type="ECO:0000256" key="3">
    <source>
        <dbReference type="ARBA" id="ARBA00022475"/>
    </source>
</evidence>
<feature type="compositionally biased region" description="Pro residues" evidence="20">
    <location>
        <begin position="1661"/>
        <end position="1681"/>
    </location>
</feature>
<feature type="region of interest" description="Disordered" evidence="20">
    <location>
        <begin position="71"/>
        <end position="124"/>
    </location>
</feature>
<evidence type="ECO:0000256" key="7">
    <source>
        <dbReference type="ARBA" id="ARBA00022723"/>
    </source>
</evidence>
<feature type="compositionally biased region" description="Polar residues" evidence="20">
    <location>
        <begin position="1091"/>
        <end position="1101"/>
    </location>
</feature>
<dbReference type="InterPro" id="IPR003148">
    <property type="entry name" value="RCK_N"/>
</dbReference>
<dbReference type="InterPro" id="IPR003929">
    <property type="entry name" value="K_chnl_BK_asu"/>
</dbReference>
<evidence type="ECO:0000259" key="22">
    <source>
        <dbReference type="PROSITE" id="PS51201"/>
    </source>
</evidence>
<comment type="caution">
    <text evidence="24">The sequence shown here is derived from an EMBL/GenBank/DDBJ whole genome shotgun (WGS) entry which is preliminary data.</text>
</comment>
<dbReference type="Gene3D" id="1.20.120.350">
    <property type="entry name" value="Voltage-gated potassium channels. Chain C"/>
    <property type="match status" value="1"/>
</dbReference>
<evidence type="ECO:0000256" key="1">
    <source>
        <dbReference type="ARBA" id="ARBA00004651"/>
    </source>
</evidence>
<evidence type="ECO:0000256" key="13">
    <source>
        <dbReference type="ARBA" id="ARBA00022989"/>
    </source>
</evidence>
<feature type="region of interest" description="Disordered" evidence="20">
    <location>
        <begin position="1782"/>
        <end position="1934"/>
    </location>
</feature>
<keyword evidence="15 21" id="KW-0472">Membrane</keyword>
<feature type="compositionally biased region" description="Low complexity" evidence="20">
    <location>
        <begin position="1078"/>
        <end position="1090"/>
    </location>
</feature>
<feature type="region of interest" description="Disordered" evidence="20">
    <location>
        <begin position="894"/>
        <end position="916"/>
    </location>
</feature>
<accession>A0A922L6K1</accession>
<proteinExistence type="inferred from homology"/>
<dbReference type="PRINTS" id="PR00169">
    <property type="entry name" value="KCHANNEL"/>
</dbReference>
<reference evidence="24" key="4">
    <citation type="journal article" date="2022" name="Res Sq">
        <title>Comparative Genomics Reveals Insights into the Divergent Evolution of Astigmatic Mites and Household Pest Adaptations.</title>
        <authorList>
            <person name="Xiong Q."/>
            <person name="Wan A.T.-Y."/>
            <person name="Liu X.-Y."/>
            <person name="Fung C.S.-H."/>
            <person name="Xiao X."/>
            <person name="Malainual N."/>
            <person name="Hou J."/>
            <person name="Wang L."/>
            <person name="Wang M."/>
            <person name="Yang K."/>
            <person name="Cui Y."/>
            <person name="Leung E."/>
            <person name="Nong W."/>
            <person name="Shin S.-K."/>
            <person name="Au S."/>
            <person name="Jeong K.Y."/>
            <person name="Chew F.T."/>
            <person name="Hui J."/>
            <person name="Leung T.F."/>
            <person name="Tungtrongchitr A."/>
            <person name="Zhong N."/>
            <person name="Liu Z."/>
            <person name="Tsui S."/>
        </authorList>
    </citation>
    <scope>NUCLEOTIDE SEQUENCE</scope>
    <source>
        <strain evidence="24">Derf</strain>
        <tissue evidence="24">Whole organism</tissue>
    </source>
</reference>
<keyword evidence="9" id="KW-0106">Calcium</keyword>
<feature type="domain" description="RCK N-terminal" evidence="22">
    <location>
        <begin position="1282"/>
        <end position="1444"/>
    </location>
</feature>
<feature type="compositionally biased region" description="Low complexity" evidence="20">
    <location>
        <begin position="1804"/>
        <end position="1815"/>
    </location>
</feature>
<dbReference type="GO" id="GO:0009410">
    <property type="term" value="P:response to xenobiotic stimulus"/>
    <property type="evidence" value="ECO:0007669"/>
    <property type="project" value="UniProtKB-ARBA"/>
</dbReference>
<name>A0A922L6K1_DERFA</name>
<feature type="region of interest" description="Disordered" evidence="20">
    <location>
        <begin position="1642"/>
        <end position="1696"/>
    </location>
</feature>
<evidence type="ECO:0000256" key="19">
    <source>
        <dbReference type="ARBA" id="ARBA00060897"/>
    </source>
</evidence>
<dbReference type="FunFam" id="3.40.50.720:FF:000008">
    <property type="entry name" value="calcium-activated potassium channel subunit alpha-1 isoform X5"/>
    <property type="match status" value="1"/>
</dbReference>
<dbReference type="InterPro" id="IPR027359">
    <property type="entry name" value="Volt_channel_dom_sf"/>
</dbReference>
<feature type="region of interest" description="Disordered" evidence="20">
    <location>
        <begin position="1078"/>
        <end position="1123"/>
    </location>
</feature>
<keyword evidence="2" id="KW-0813">Transport</keyword>
<dbReference type="GO" id="GO:0045211">
    <property type="term" value="C:postsynaptic membrane"/>
    <property type="evidence" value="ECO:0007669"/>
    <property type="project" value="TreeGrafter"/>
</dbReference>
<evidence type="ECO:0000256" key="17">
    <source>
        <dbReference type="ARBA" id="ARBA00029579"/>
    </source>
</evidence>
<dbReference type="GO" id="GO:0046872">
    <property type="term" value="F:metal ion binding"/>
    <property type="evidence" value="ECO:0007669"/>
    <property type="project" value="UniProtKB-KW"/>
</dbReference>
<dbReference type="Pfam" id="PF21014">
    <property type="entry name" value="Slowpoke_C"/>
    <property type="match status" value="1"/>
</dbReference>
<keyword evidence="4" id="KW-0633">Potassium transport</keyword>
<dbReference type="Proteomes" id="UP000828236">
    <property type="component" value="Unassembled WGS sequence"/>
</dbReference>
<feature type="compositionally biased region" description="Low complexity" evidence="20">
    <location>
        <begin position="1651"/>
        <end position="1660"/>
    </location>
</feature>
<keyword evidence="3" id="KW-1003">Cell membrane</keyword>
<dbReference type="PRINTS" id="PR01449">
    <property type="entry name" value="BKCHANNELA"/>
</dbReference>
<feature type="compositionally biased region" description="Basic residues" evidence="20">
    <location>
        <begin position="1102"/>
        <end position="1123"/>
    </location>
</feature>
<feature type="compositionally biased region" description="Low complexity" evidence="20">
    <location>
        <begin position="1855"/>
        <end position="1881"/>
    </location>
</feature>
<dbReference type="OrthoDB" id="10035564at2759"/>
<evidence type="ECO:0000256" key="8">
    <source>
        <dbReference type="ARBA" id="ARBA00022826"/>
    </source>
</evidence>
<dbReference type="PROSITE" id="PS51201">
    <property type="entry name" value="RCK_N"/>
    <property type="match status" value="2"/>
</dbReference>
<comment type="subcellular location">
    <subcellularLocation>
        <location evidence="1">Cell membrane</location>
        <topology evidence="1">Multi-pass membrane protein</topology>
    </subcellularLocation>
</comment>
<dbReference type="SUPFAM" id="SSF81995">
    <property type="entry name" value="beta-sandwich domain of Sec23/24"/>
    <property type="match status" value="1"/>
</dbReference>
<sequence length="1934" mass="217874">MSSNYLNPYQIRDSTMYSSYPPRSPEEALCLQDRKWWAFLLSSICTFLAGIFIVLVYRLIEFLFSSSNSRSDHMKSNQQQYQQQQQRQQQQQQQQNTNQRDGAAGVGVYQGPHHHPQTSSGSTGQLKFQNQESVGFFNQDLGWIAEAKDWAGELISGQSTTGRILVVLVFLLSIASLIIYFIDASRTGPPGIGDNVEKCQKWNENATQQFDLALNIFFMVYFFIRFIAASDKLWFMLELYSFVDYFTIPPSFVSIYVDRTWIGLRFLRALRLMSFPDILQYLNVLKTSSSIRLAQLISIVVSVWLTAAGLIHLLENSGDPLDFRNGHYMSYWDCVYFLIVTMSTVGYGDIHCKTTLGRTFIVLFILVGLAVFASCIPEIIDLIGSRPKYSGTFKSERRRHIVVCGHITYESVSHFLKDFLHEDREDVDVEVVFLHRKPPDLELEGLIKRHFTTVEFFQGSVMNPIDLSRVKVYDADACLVLANKYCQDPDAEDAANIMRVISIKNYSDDIRVIIQLMQYHNKAYLLNIPSWNWKRGDDVICVSELKLGFIAQSCLAPGFSTMLANLFAMRSFKTAPDMPSWQNDYLCGTGMEMYTEYLSPAFEYMTFPQAAELCFLKLKLLLIAIEISSPDKTEETGSNILINPKSNFVRIQGKTQGFFMAQSADEVKRALWYCKICHADIKDEKVIKKCKCRMYEGNVLPRHSIVEFARSTRKHRVQIAHQVPEYIVQPPPPPTQLPILSSTTSGKITTSMTNPLQQQQQLQQRLVSVQQTPFTQPILVPQQQQQQQQLPPPISSLLHHQVHYNNFETTILPQQTINCPQLSNGGYHHHQHGLRNRHGTSSSMMNMAISNSSSTAVAAAKTMIVPPPYSYSVPPPSSLNHHPHGHHLINVNVDDPNNNGNHHHPQDIDINIDGQITPEPSFQRRRLASYPMQHESLYHHQQQQQQHLHQQQLAQYQHSHSIYSNQHRMHHSQQQQLHQHYQHQRHFTQTDPLLLPYHTQNNPDSVVVDDDVVDVDDDVDVDVDVDDPDDIVTDIYHPHTAPPASHYPSQSIQQQHQQISATAPAIVTGSSVTTGGFGDSTTVVNNNNNSIPGGQQLSNTNRVHHQQHHPQSGSHHHQQQRHSMVHMSTNDLYTNIYDENRDGLNPGAQSSLSNYISGTTPYEHHQRNTTGGVTFGGITSTSDPSDPQQRSSSALPYTDTQLARLSYEVKKLMPTAAKPETFGLSTTGIANGPDMMGFEDSEFDFDRTEMKYDSTGMFHWCPAKLIEDCVLDRNQAAMTVLNGHVVVCLFADPDSPLIGLRNLVMPLRASNFQYHELKHVVIVGNVEYLRREWKMLQNLPKISVLNGSPLSRADLRAVNINLCDMCVILSAKIPSSDDPNLADKEAILASLNIKAMTFDDTLGNPNEDVSDGRQKGVPLITELVNDTNVQFLDQDDDDDPDTELYLTQPFACGTAFAVSVLDSLMSTTYFNANALTLIRSLITGGATPELELILAEGAGLRGGYSTSETLKNRDRCRVGQISLNEGPLAKHGNGGEYGDLFVEALRAYGMLCIGISRYRDLEWTDNASNKRYVITNPPIEMTLYSSDLIYVLLQFDPGIEGHKIARKRANDPSCMNHQLPNFEDDLITVIDSRIASSKLNRNHNSAHHHTTSQQQTSSQPQQPPQPQPPLQPSSSLPPPQGPHHLHNPHPHHHSSININKIIDPISQPPVMDNNRTNWMAQSSTSINIAAIDQSTTNGNVSGKFPGSVRSRSSDNALIRRRQISDLINDDIYTIDEQPSLSATHHNHRHHNYHHDGYPDGVGGVENNIVNNNQQQRRGHSSTPFSDTTRGVVGPGSAINYGRSSVNGFTTHHNPLNISTQQQSSTLIQQQQQQQQPNSRPSTAANHTHRAHSDHSLRSRSHQTNHQGSSRHRSYSSYPHRRLPMPVHINYPSEW</sequence>
<evidence type="ECO:0000256" key="21">
    <source>
        <dbReference type="SAM" id="Phobius"/>
    </source>
</evidence>
<protein>
    <recommendedName>
        <fullName evidence="17">BK channel</fullName>
    </recommendedName>
    <alternativeName>
        <fullName evidence="18">Maxi K channel</fullName>
    </alternativeName>
</protein>
<dbReference type="Pfam" id="PF22614">
    <property type="entry name" value="Slo-like_RCK"/>
    <property type="match status" value="2"/>
</dbReference>
<dbReference type="Proteomes" id="UP000790347">
    <property type="component" value="Unassembled WGS sequence"/>
</dbReference>
<dbReference type="GO" id="GO:0050804">
    <property type="term" value="P:modulation of chemical synaptic transmission"/>
    <property type="evidence" value="ECO:0007669"/>
    <property type="project" value="UniProtKB-ARBA"/>
</dbReference>
<evidence type="ECO:0000256" key="5">
    <source>
        <dbReference type="ARBA" id="ARBA00022553"/>
    </source>
</evidence>
<evidence type="ECO:0000313" key="25">
    <source>
        <dbReference type="Proteomes" id="UP000790347"/>
    </source>
</evidence>
<keyword evidence="11" id="KW-0851">Voltage-gated channel</keyword>
<reference evidence="23" key="2">
    <citation type="submission" date="2020-06" db="EMBL/GenBank/DDBJ databases">
        <authorList>
            <person name="Ji K."/>
            <person name="Li J."/>
        </authorList>
    </citation>
    <scope>NUCLEOTIDE SEQUENCE</scope>
    <source>
        <strain evidence="23">JKM2019</strain>
        <tissue evidence="23">Whole body</tissue>
    </source>
</reference>
<keyword evidence="10" id="KW-0460">Magnesium</keyword>
<dbReference type="FunFam" id="1.20.120.350:FF:000035">
    <property type="entry name" value="Calcium-activated potassium channel slowpoke"/>
    <property type="match status" value="1"/>
</dbReference>
<dbReference type="InterPro" id="IPR048735">
    <property type="entry name" value="Slowpoke-like_C"/>
</dbReference>
<feature type="transmembrane region" description="Helical" evidence="21">
    <location>
        <begin position="293"/>
        <end position="314"/>
    </location>
</feature>
<feature type="compositionally biased region" description="Low complexity" evidence="20">
    <location>
        <begin position="78"/>
        <end position="95"/>
    </location>
</feature>
<feature type="compositionally biased region" description="Polar residues" evidence="20">
    <location>
        <begin position="1841"/>
        <end position="1853"/>
    </location>
</feature>
<dbReference type="PANTHER" id="PTHR10027:SF33">
    <property type="entry name" value="CALCIUM-ACTIVATED POTASSIUM CHANNEL SUBUNIT ALPHA-1-RELATED"/>
    <property type="match status" value="1"/>
</dbReference>
<dbReference type="InterPro" id="IPR005821">
    <property type="entry name" value="Ion_trans_dom"/>
</dbReference>
<evidence type="ECO:0000256" key="2">
    <source>
        <dbReference type="ARBA" id="ARBA00022448"/>
    </source>
</evidence>
<dbReference type="Gene3D" id="1.10.287.70">
    <property type="match status" value="1"/>
</dbReference>
<reference evidence="24" key="1">
    <citation type="submission" date="2013-05" db="EMBL/GenBank/DDBJ databases">
        <authorList>
            <person name="Yim A.K.Y."/>
            <person name="Chan T.F."/>
            <person name="Ji K.M."/>
            <person name="Liu X.Y."/>
            <person name="Zhou J.W."/>
            <person name="Li R.Q."/>
            <person name="Yang K.Y."/>
            <person name="Li J."/>
            <person name="Li M."/>
            <person name="Law P.T.W."/>
            <person name="Wu Y.L."/>
            <person name="Cai Z.L."/>
            <person name="Qin H."/>
            <person name="Bao Y."/>
            <person name="Leung R.K.K."/>
            <person name="Ng P.K.S."/>
            <person name="Zou J."/>
            <person name="Zhong X.J."/>
            <person name="Ran P.X."/>
            <person name="Zhong N.S."/>
            <person name="Liu Z.G."/>
            <person name="Tsui S.K.W."/>
        </authorList>
    </citation>
    <scope>NUCLEOTIDE SEQUENCE</scope>
    <source>
        <strain evidence="24">Derf</strain>
        <tissue evidence="24">Whole organism</tissue>
    </source>
</reference>
<feature type="transmembrane region" description="Helical" evidence="21">
    <location>
        <begin position="360"/>
        <end position="380"/>
    </location>
</feature>
<dbReference type="GO" id="GO:0060072">
    <property type="term" value="F:large conductance calcium-activated potassium channel activity"/>
    <property type="evidence" value="ECO:0007669"/>
    <property type="project" value="TreeGrafter"/>
</dbReference>
<evidence type="ECO:0000313" key="23">
    <source>
        <dbReference type="EMBL" id="KAH7644643.1"/>
    </source>
</evidence>
<feature type="compositionally biased region" description="Polar residues" evidence="20">
    <location>
        <begin position="1147"/>
        <end position="1160"/>
    </location>
</feature>
<dbReference type="Pfam" id="PF03493">
    <property type="entry name" value="BK_channel_a"/>
    <property type="match status" value="1"/>
</dbReference>
<feature type="transmembrane region" description="Helical" evidence="21">
    <location>
        <begin position="329"/>
        <end position="348"/>
    </location>
</feature>
<feature type="domain" description="RCK N-terminal" evidence="22">
    <location>
        <begin position="398"/>
        <end position="541"/>
    </location>
</feature>
<evidence type="ECO:0000313" key="24">
    <source>
        <dbReference type="EMBL" id="KAH9511733.1"/>
    </source>
</evidence>
<evidence type="ECO:0000256" key="15">
    <source>
        <dbReference type="ARBA" id="ARBA00023136"/>
    </source>
</evidence>
<dbReference type="EMBL" id="ASGP02000004">
    <property type="protein sequence ID" value="KAH9511733.1"/>
    <property type="molecule type" value="Genomic_DNA"/>
</dbReference>
<feature type="compositionally biased region" description="Low complexity" evidence="20">
    <location>
        <begin position="1180"/>
        <end position="1193"/>
    </location>
</feature>
<reference evidence="23" key="3">
    <citation type="journal article" date="2021" name="World Allergy Organ. J.">
        <title>Chromosome-level assembly of Dermatophagoides farinae genome and transcriptome reveals two novel allergens Der f 37 and Der f 39.</title>
        <authorList>
            <person name="Chen J."/>
            <person name="Cai Z."/>
            <person name="Fan D."/>
            <person name="Hu J."/>
            <person name="Hou Y."/>
            <person name="He Y."/>
            <person name="Zhang Z."/>
            <person name="Zhao Z."/>
            <person name="Gao P."/>
            <person name="Hu W."/>
            <person name="Sun J."/>
            <person name="Li J."/>
            <person name="Ji K."/>
        </authorList>
    </citation>
    <scope>NUCLEOTIDE SEQUENCE</scope>
    <source>
        <strain evidence="23">JKM2019</strain>
    </source>
</reference>
<feature type="transmembrane region" description="Helical" evidence="21">
    <location>
        <begin position="164"/>
        <end position="182"/>
    </location>
</feature>
<keyword evidence="6 21" id="KW-0812">Transmembrane</keyword>
<keyword evidence="7" id="KW-0479">Metal-binding</keyword>
<feature type="transmembrane region" description="Helical" evidence="21">
    <location>
        <begin position="36"/>
        <end position="60"/>
    </location>
</feature>
<evidence type="ECO:0000256" key="18">
    <source>
        <dbReference type="ARBA" id="ARBA00031999"/>
    </source>
</evidence>
<evidence type="ECO:0000256" key="16">
    <source>
        <dbReference type="ARBA" id="ARBA00023303"/>
    </source>
</evidence>
<evidence type="ECO:0000256" key="12">
    <source>
        <dbReference type="ARBA" id="ARBA00022958"/>
    </source>
</evidence>
<gene>
    <name evidence="24" type="primary">KCNMA1_1</name>
    <name evidence="24" type="ORF">DERF_010172</name>
    <name evidence="23" type="ORF">HUG17_0181</name>
</gene>
<keyword evidence="16 24" id="KW-0407">Ion channel</keyword>
<feature type="transmembrane region" description="Helical" evidence="21">
    <location>
        <begin position="212"/>
        <end position="228"/>
    </location>
</feature>
<evidence type="ECO:0000256" key="10">
    <source>
        <dbReference type="ARBA" id="ARBA00022842"/>
    </source>
</evidence>
<feature type="compositionally biased region" description="Basic residues" evidence="20">
    <location>
        <begin position="1897"/>
        <end position="1922"/>
    </location>
</feature>
<keyword evidence="13 21" id="KW-1133">Transmembrane helix</keyword>
<evidence type="ECO:0000256" key="14">
    <source>
        <dbReference type="ARBA" id="ARBA00023065"/>
    </source>
</evidence>
<dbReference type="EMBL" id="SDOV01000001">
    <property type="protein sequence ID" value="KAH7644643.1"/>
    <property type="molecule type" value="Genomic_DNA"/>
</dbReference>
<dbReference type="GO" id="GO:0034702">
    <property type="term" value="C:monoatomic ion channel complex"/>
    <property type="evidence" value="ECO:0007669"/>
    <property type="project" value="UniProtKB-KW"/>
</dbReference>
<keyword evidence="14" id="KW-0406">Ion transport</keyword>
<feature type="region of interest" description="Disordered" evidence="20">
    <location>
        <begin position="1136"/>
        <end position="1197"/>
    </location>
</feature>
<keyword evidence="25" id="KW-1185">Reference proteome</keyword>
<dbReference type="SUPFAM" id="SSF51735">
    <property type="entry name" value="NAD(P)-binding Rossmann-fold domains"/>
    <property type="match status" value="1"/>
</dbReference>
<evidence type="ECO:0000256" key="6">
    <source>
        <dbReference type="ARBA" id="ARBA00022692"/>
    </source>
</evidence>
<dbReference type="InterPro" id="IPR036291">
    <property type="entry name" value="NAD(P)-bd_dom_sf"/>
</dbReference>
<feature type="region of interest" description="Disordered" evidence="20">
    <location>
        <begin position="1032"/>
        <end position="1053"/>
    </location>
</feature>
<feature type="compositionally biased region" description="Basic residues" evidence="20">
    <location>
        <begin position="1683"/>
        <end position="1694"/>
    </location>
</feature>
<comment type="similarity">
    <text evidence="19">Belongs to the potassium channel family. Calcium-activated (TC 1.A.1.3) subfamily. Slo sub-subfamily.</text>
</comment>
<dbReference type="InterPro" id="IPR047871">
    <property type="entry name" value="K_chnl_Slo-like"/>
</dbReference>